<gene>
    <name evidence="2" type="ORF">SAMN05421820_11838</name>
</gene>
<keyword evidence="2" id="KW-0315">Glutamine amidotransferase</keyword>
<dbReference type="OrthoDB" id="9807137at2"/>
<dbReference type="EMBL" id="FNGY01000018">
    <property type="protein sequence ID" value="SDO68927.1"/>
    <property type="molecule type" value="Genomic_DNA"/>
</dbReference>
<dbReference type="PANTHER" id="PTHR42695:SF5">
    <property type="entry name" value="GLUTAMINE AMIDOTRANSFERASE YLR126C-RELATED"/>
    <property type="match status" value="1"/>
</dbReference>
<dbReference type="PANTHER" id="PTHR42695">
    <property type="entry name" value="GLUTAMINE AMIDOTRANSFERASE YLR126C-RELATED"/>
    <property type="match status" value="1"/>
</dbReference>
<keyword evidence="2" id="KW-0808">Transferase</keyword>
<dbReference type="Gene3D" id="3.40.50.880">
    <property type="match status" value="1"/>
</dbReference>
<protein>
    <submittedName>
        <fullName evidence="2">GMP synthase-Glutamine amidotransferase</fullName>
    </submittedName>
</protein>
<accession>A0A1H0LL30</accession>
<name>A0A1H0LL30_9SPHI</name>
<evidence type="ECO:0000313" key="3">
    <source>
        <dbReference type="Proteomes" id="UP000183200"/>
    </source>
</evidence>
<dbReference type="InterPro" id="IPR029062">
    <property type="entry name" value="Class_I_gatase-like"/>
</dbReference>
<dbReference type="InterPro" id="IPR017926">
    <property type="entry name" value="GATASE"/>
</dbReference>
<organism evidence="2 3">
    <name type="scientific">Pedobacter steynii</name>
    <dbReference type="NCBI Taxonomy" id="430522"/>
    <lineage>
        <taxon>Bacteria</taxon>
        <taxon>Pseudomonadati</taxon>
        <taxon>Bacteroidota</taxon>
        <taxon>Sphingobacteriia</taxon>
        <taxon>Sphingobacteriales</taxon>
        <taxon>Sphingobacteriaceae</taxon>
        <taxon>Pedobacter</taxon>
    </lineage>
</organism>
<dbReference type="GO" id="GO:0016740">
    <property type="term" value="F:transferase activity"/>
    <property type="evidence" value="ECO:0007669"/>
    <property type="project" value="UniProtKB-KW"/>
</dbReference>
<dbReference type="Pfam" id="PF00117">
    <property type="entry name" value="GATase"/>
    <property type="match status" value="1"/>
</dbReference>
<dbReference type="GO" id="GO:0005829">
    <property type="term" value="C:cytosol"/>
    <property type="evidence" value="ECO:0007669"/>
    <property type="project" value="TreeGrafter"/>
</dbReference>
<feature type="domain" description="Glutamine amidotransferase" evidence="1">
    <location>
        <begin position="23"/>
        <end position="182"/>
    </location>
</feature>
<dbReference type="AlphaFoldDB" id="A0A1H0LL30"/>
<sequence>MNVHYFQHVSFEGLGYIGTWLETKGFQVTATRFYEENPILPKLDDVDVLVVMGGPMGVYDDHLYPWLHAEKIFIEDAITAGKKVMGICLGAQLIALCLGAFVNTARHKEIGWYPVYPTPAAARIPWFESLFKDQPMVFHWHGDQFEIPYGAYDLLSSAANRNQAFLYQEHVLALQFHLEVNTDSINSMVEEGRTELIPGSFIQDETTILKELAHFHQGHQLLEAILNKFIL</sequence>
<reference evidence="3" key="1">
    <citation type="submission" date="2016-10" db="EMBL/GenBank/DDBJ databases">
        <authorList>
            <person name="Varghese N."/>
            <person name="Submissions S."/>
        </authorList>
    </citation>
    <scope>NUCLEOTIDE SEQUENCE [LARGE SCALE GENOMIC DNA]</scope>
    <source>
        <strain evidence="3">DSM 19110</strain>
    </source>
</reference>
<dbReference type="Proteomes" id="UP000183200">
    <property type="component" value="Unassembled WGS sequence"/>
</dbReference>
<keyword evidence="3" id="KW-1185">Reference proteome</keyword>
<evidence type="ECO:0000259" key="1">
    <source>
        <dbReference type="Pfam" id="PF00117"/>
    </source>
</evidence>
<dbReference type="FunFam" id="3.40.50.880:FF:000033">
    <property type="entry name" value="Glutamine amidotransferase class-I"/>
    <property type="match status" value="1"/>
</dbReference>
<dbReference type="PROSITE" id="PS51273">
    <property type="entry name" value="GATASE_TYPE_1"/>
    <property type="match status" value="1"/>
</dbReference>
<dbReference type="SUPFAM" id="SSF52317">
    <property type="entry name" value="Class I glutamine amidotransferase-like"/>
    <property type="match status" value="1"/>
</dbReference>
<evidence type="ECO:0000313" key="2">
    <source>
        <dbReference type="EMBL" id="SDO68927.1"/>
    </source>
</evidence>
<dbReference type="InterPro" id="IPR044992">
    <property type="entry name" value="ChyE-like"/>
</dbReference>
<proteinExistence type="predicted"/>
<dbReference type="CDD" id="cd01741">
    <property type="entry name" value="GATase1_1"/>
    <property type="match status" value="1"/>
</dbReference>
<dbReference type="RefSeq" id="WP_074612963.1">
    <property type="nucleotide sequence ID" value="NZ_FNGY01000018.1"/>
</dbReference>